<evidence type="ECO:0000313" key="2">
    <source>
        <dbReference type="EMBL" id="SOC30955.1"/>
    </source>
</evidence>
<keyword evidence="1" id="KW-0732">Signal</keyword>
<sequence length="120" mass="12893">MRCTLPAISMLAILALSGCVTGGGQSHGTSVSQPAQYAIWEQQVLSALPADADRQRYVLAQQQSLLVNGQYRRADGHIVPVPLNMQSSDGYSIGERNATSGEKYQQDTDAKLKLSTIGLE</sequence>
<dbReference type="Proteomes" id="UP000219068">
    <property type="component" value="Unassembled WGS sequence"/>
</dbReference>
<feature type="chain" id="PRO_5012222335" description="Lipoprotein" evidence="1">
    <location>
        <begin position="23"/>
        <end position="120"/>
    </location>
</feature>
<evidence type="ECO:0008006" key="4">
    <source>
        <dbReference type="Google" id="ProtNLM"/>
    </source>
</evidence>
<dbReference type="EMBL" id="OBMM01000011">
    <property type="protein sequence ID" value="SOC30955.1"/>
    <property type="molecule type" value="Genomic_DNA"/>
</dbReference>
<protein>
    <recommendedName>
        <fullName evidence="4">Lipoprotein</fullName>
    </recommendedName>
</protein>
<evidence type="ECO:0000313" key="3">
    <source>
        <dbReference type="Proteomes" id="UP000219068"/>
    </source>
</evidence>
<name>A0A285TY01_9PROT</name>
<feature type="signal peptide" evidence="1">
    <location>
        <begin position="1"/>
        <end position="22"/>
    </location>
</feature>
<evidence type="ECO:0000256" key="1">
    <source>
        <dbReference type="SAM" id="SignalP"/>
    </source>
</evidence>
<accession>A0A285TY01</accession>
<reference evidence="2 3" key="1">
    <citation type="submission" date="2017-08" db="EMBL/GenBank/DDBJ databases">
        <authorList>
            <person name="de Groot N.N."/>
        </authorList>
    </citation>
    <scope>NUCLEOTIDE SEQUENCE [LARGE SCALE GENOMIC DNA]</scope>
    <source>
        <strain evidence="2 3">USBA 78</strain>
    </source>
</reference>
<organism evidence="2 3">
    <name type="scientific">Thalassospira xiamenensis</name>
    <dbReference type="NCBI Taxonomy" id="220697"/>
    <lineage>
        <taxon>Bacteria</taxon>
        <taxon>Pseudomonadati</taxon>
        <taxon>Pseudomonadota</taxon>
        <taxon>Alphaproteobacteria</taxon>
        <taxon>Rhodospirillales</taxon>
        <taxon>Thalassospiraceae</taxon>
        <taxon>Thalassospira</taxon>
    </lineage>
</organism>
<dbReference type="PROSITE" id="PS51257">
    <property type="entry name" value="PROKAR_LIPOPROTEIN"/>
    <property type="match status" value="1"/>
</dbReference>
<proteinExistence type="predicted"/>
<dbReference type="AlphaFoldDB" id="A0A285TY01"/>
<gene>
    <name evidence="2" type="ORF">SAMN05428964_11131</name>
</gene>